<sequence length="148" mass="16538">MISITEMVAEAHATGDYMPLIELIPYAQVIGVNCERFGEEMVFRLPRNPDNLGNPTLPAIHGGVIAAFMELSAAFQVLLQTTTPELPKIIDFSVDYMRAGLDRDTFAMCQLERRGRRVTNCSVIAWQEKRTEPIATARAHFLVKPTDS</sequence>
<protein>
    <submittedName>
        <fullName evidence="2">PaaI family thioesterase</fullName>
    </submittedName>
</protein>
<evidence type="ECO:0000313" key="2">
    <source>
        <dbReference type="EMBL" id="MBE9398515.1"/>
    </source>
</evidence>
<dbReference type="GO" id="GO:0016790">
    <property type="term" value="F:thiolester hydrolase activity"/>
    <property type="evidence" value="ECO:0007669"/>
    <property type="project" value="UniProtKB-ARBA"/>
</dbReference>
<dbReference type="SUPFAM" id="SSF54637">
    <property type="entry name" value="Thioesterase/thiol ester dehydrase-isomerase"/>
    <property type="match status" value="1"/>
</dbReference>
<dbReference type="CDD" id="cd03443">
    <property type="entry name" value="PaaI_thioesterase"/>
    <property type="match status" value="1"/>
</dbReference>
<dbReference type="RefSeq" id="WP_193954149.1">
    <property type="nucleotide sequence ID" value="NZ_JADEYS010000015.1"/>
</dbReference>
<proteinExistence type="predicted"/>
<dbReference type="Pfam" id="PF03061">
    <property type="entry name" value="4HBT"/>
    <property type="match status" value="1"/>
</dbReference>
<dbReference type="AlphaFoldDB" id="A0A8J7FBI5"/>
<keyword evidence="3" id="KW-1185">Reference proteome</keyword>
<accession>A0A8J7FBI5</accession>
<dbReference type="InterPro" id="IPR006683">
    <property type="entry name" value="Thioestr_dom"/>
</dbReference>
<dbReference type="EMBL" id="JADEYS010000015">
    <property type="protein sequence ID" value="MBE9398515.1"/>
    <property type="molecule type" value="Genomic_DNA"/>
</dbReference>
<dbReference type="Gene3D" id="3.10.129.10">
    <property type="entry name" value="Hotdog Thioesterase"/>
    <property type="match status" value="1"/>
</dbReference>
<evidence type="ECO:0000259" key="1">
    <source>
        <dbReference type="Pfam" id="PF03061"/>
    </source>
</evidence>
<reference evidence="2" key="1">
    <citation type="submission" date="2020-10" db="EMBL/GenBank/DDBJ databases">
        <title>Bacterium isolated from coastal waters sediment.</title>
        <authorList>
            <person name="Chen R.-J."/>
            <person name="Lu D.-C."/>
            <person name="Zhu K.-L."/>
            <person name="Du Z.-J."/>
        </authorList>
    </citation>
    <scope>NUCLEOTIDE SEQUENCE</scope>
    <source>
        <strain evidence="2">N1Y112</strain>
    </source>
</reference>
<name>A0A8J7FBI5_9GAMM</name>
<evidence type="ECO:0000313" key="3">
    <source>
        <dbReference type="Proteomes" id="UP000640333"/>
    </source>
</evidence>
<comment type="caution">
    <text evidence="2">The sequence shown here is derived from an EMBL/GenBank/DDBJ whole genome shotgun (WGS) entry which is preliminary data.</text>
</comment>
<gene>
    <name evidence="2" type="ORF">IOQ59_14735</name>
</gene>
<dbReference type="Proteomes" id="UP000640333">
    <property type="component" value="Unassembled WGS sequence"/>
</dbReference>
<dbReference type="InterPro" id="IPR029069">
    <property type="entry name" value="HotDog_dom_sf"/>
</dbReference>
<feature type="domain" description="Thioesterase" evidence="1">
    <location>
        <begin position="60"/>
        <end position="133"/>
    </location>
</feature>
<organism evidence="2 3">
    <name type="scientific">Pontibacterium sinense</name>
    <dbReference type="NCBI Taxonomy" id="2781979"/>
    <lineage>
        <taxon>Bacteria</taxon>
        <taxon>Pseudomonadati</taxon>
        <taxon>Pseudomonadota</taxon>
        <taxon>Gammaproteobacteria</taxon>
        <taxon>Oceanospirillales</taxon>
        <taxon>Oceanospirillaceae</taxon>
        <taxon>Pontibacterium</taxon>
    </lineage>
</organism>